<dbReference type="Proteomes" id="UP000197098">
    <property type="component" value="Chromosome"/>
</dbReference>
<accession>A0A248KJD9</accession>
<reference evidence="2 3" key="1">
    <citation type="submission" date="2017-06" db="EMBL/GenBank/DDBJ databases">
        <title>Origin of plasmid-mediated fosfomycin resistance gene fosA3.</title>
        <authorList>
            <person name="Ito R."/>
            <person name="Pacey M.P."/>
            <person name="Doi Y."/>
        </authorList>
    </citation>
    <scope>NUCLEOTIDE SEQUENCE [LARGE SCALE GENOMIC DNA]</scope>
    <source>
        <strain evidence="2 3">YDC799</strain>
    </source>
</reference>
<evidence type="ECO:0000313" key="2">
    <source>
        <dbReference type="EMBL" id="ASG63935.1"/>
    </source>
</evidence>
<organism evidence="2 3">
    <name type="scientific">Kluyvera genomosp. 3</name>
    <dbReference type="NCBI Taxonomy" id="2774055"/>
    <lineage>
        <taxon>Bacteria</taxon>
        <taxon>Pseudomonadati</taxon>
        <taxon>Pseudomonadota</taxon>
        <taxon>Gammaproteobacteria</taxon>
        <taxon>Enterobacterales</taxon>
        <taxon>Enterobacteriaceae</taxon>
        <taxon>Kluyvera</taxon>
    </lineage>
</organism>
<dbReference type="EMBL" id="CP022114">
    <property type="protein sequence ID" value="ASG63935.1"/>
    <property type="molecule type" value="Genomic_DNA"/>
</dbReference>
<keyword evidence="1" id="KW-0732">Signal</keyword>
<feature type="signal peptide" evidence="1">
    <location>
        <begin position="1"/>
        <end position="26"/>
    </location>
</feature>
<gene>
    <name evidence="2" type="ORF">CEW81_18275</name>
</gene>
<dbReference type="AlphaFoldDB" id="A0A248KJD9"/>
<dbReference type="PROSITE" id="PS51257">
    <property type="entry name" value="PROKAR_LIPOPROTEIN"/>
    <property type="match status" value="1"/>
</dbReference>
<evidence type="ECO:0000256" key="1">
    <source>
        <dbReference type="SAM" id="SignalP"/>
    </source>
</evidence>
<proteinExistence type="predicted"/>
<name>A0A248KJD9_9ENTR</name>
<evidence type="ECO:0000313" key="3">
    <source>
        <dbReference type="Proteomes" id="UP000197098"/>
    </source>
</evidence>
<feature type="chain" id="PRO_5012987260" evidence="1">
    <location>
        <begin position="27"/>
        <end position="70"/>
    </location>
</feature>
<protein>
    <submittedName>
        <fullName evidence="2">Uncharacterized protein</fullName>
    </submittedName>
</protein>
<sequence length="70" mass="6857">MKSIALAIIAATALCAVSACSTYTEATTAKGATIKRIAIAPGTSITTENGCINSAGGTCEQGSNGGKSEF</sequence>